<comment type="caution">
    <text evidence="1">The sequence shown here is derived from an EMBL/GenBank/DDBJ whole genome shotgun (WGS) entry which is preliminary data.</text>
</comment>
<sequence length="377" mass="41277">MVTRRDVLVGTSAALLAGRSAQARLPATSVWTAYDLGSSGYAEASGIADAIMQKHATRVRIMPSGTSIGRLLPLRQGRATYGFLANELYFAAEGTYDFAAQSWGPQDVRVVLARPAGAALACAGDIGARALSDLRGRRIGYVRGNPSVNVKTDAYLAFGGLTRADVQVVWFGSYNAMKTAVINNQLDCFSSVTTSANMREIEASPRGLTYPPFPPGDAAGWERIRRVADFFEPYKETTGAGVSPDNPIDLIGFRYPMIATYANTDPDEVYALVAAIDASMDQIRNITGSAGNWAPQLSGKPPADAPWHEGAIRYLKEKGIWQAEHQAWHDRRLARLRRIQEGWEAAKREFRGQGDEAWLQHWEKYRVEKLGLPPAEV</sequence>
<protein>
    <submittedName>
        <fullName evidence="1">C4-dicarboxylate ABC transporter</fullName>
    </submittedName>
</protein>
<dbReference type="RefSeq" id="WP_188899629.1">
    <property type="nucleotide sequence ID" value="NZ_BMKS01000004.1"/>
</dbReference>
<name>A0A8J3EBV1_9PROT</name>
<dbReference type="Gene3D" id="3.40.190.10">
    <property type="entry name" value="Periplasmic binding protein-like II"/>
    <property type="match status" value="2"/>
</dbReference>
<gene>
    <name evidence="1" type="ORF">GCM10010964_17480</name>
</gene>
<organism evidence="1 2">
    <name type="scientific">Caldovatus sediminis</name>
    <dbReference type="NCBI Taxonomy" id="2041189"/>
    <lineage>
        <taxon>Bacteria</taxon>
        <taxon>Pseudomonadati</taxon>
        <taxon>Pseudomonadota</taxon>
        <taxon>Alphaproteobacteria</taxon>
        <taxon>Acetobacterales</taxon>
        <taxon>Roseomonadaceae</taxon>
        <taxon>Caldovatus</taxon>
    </lineage>
</organism>
<dbReference type="PANTHER" id="PTHR42941:SF1">
    <property type="entry name" value="SLL1037 PROTEIN"/>
    <property type="match status" value="1"/>
</dbReference>
<dbReference type="InterPro" id="IPR011852">
    <property type="entry name" value="TRAP_TAXI"/>
</dbReference>
<evidence type="ECO:0000313" key="1">
    <source>
        <dbReference type="EMBL" id="GGG30048.1"/>
    </source>
</evidence>
<dbReference type="Proteomes" id="UP000597507">
    <property type="component" value="Unassembled WGS sequence"/>
</dbReference>
<keyword evidence="2" id="KW-1185">Reference proteome</keyword>
<accession>A0A8J3EBV1</accession>
<dbReference type="SUPFAM" id="SSF53850">
    <property type="entry name" value="Periplasmic binding protein-like II"/>
    <property type="match status" value="1"/>
</dbReference>
<dbReference type="PANTHER" id="PTHR42941">
    <property type="entry name" value="SLL1037 PROTEIN"/>
    <property type="match status" value="1"/>
</dbReference>
<proteinExistence type="predicted"/>
<dbReference type="Pfam" id="PF16868">
    <property type="entry name" value="NMT1_3"/>
    <property type="match status" value="1"/>
</dbReference>
<evidence type="ECO:0000313" key="2">
    <source>
        <dbReference type="Proteomes" id="UP000597507"/>
    </source>
</evidence>
<dbReference type="NCBIfam" id="TIGR02122">
    <property type="entry name" value="TRAP_TAXI"/>
    <property type="match status" value="1"/>
</dbReference>
<dbReference type="EMBL" id="BMKS01000004">
    <property type="protein sequence ID" value="GGG30048.1"/>
    <property type="molecule type" value="Genomic_DNA"/>
</dbReference>
<reference evidence="1 2" key="1">
    <citation type="journal article" date="2014" name="Int. J. Syst. Evol. Microbiol.">
        <title>Complete genome sequence of Corynebacterium casei LMG S-19264T (=DSM 44701T), isolated from a smear-ripened cheese.</title>
        <authorList>
            <consortium name="US DOE Joint Genome Institute (JGI-PGF)"/>
            <person name="Walter F."/>
            <person name="Albersmeier A."/>
            <person name="Kalinowski J."/>
            <person name="Ruckert C."/>
        </authorList>
    </citation>
    <scope>NUCLEOTIDE SEQUENCE [LARGE SCALE GENOMIC DNA]</scope>
    <source>
        <strain evidence="1 2">CGMCC 1.16330</strain>
    </source>
</reference>
<dbReference type="AlphaFoldDB" id="A0A8J3EBV1"/>